<dbReference type="InterPro" id="IPR002142">
    <property type="entry name" value="Peptidase_S49"/>
</dbReference>
<dbReference type="NCBIfam" id="TIGR00706">
    <property type="entry name" value="SppA_dom"/>
    <property type="match status" value="1"/>
</dbReference>
<dbReference type="GO" id="GO:0006465">
    <property type="term" value="P:signal peptide processing"/>
    <property type="evidence" value="ECO:0007669"/>
    <property type="project" value="InterPro"/>
</dbReference>
<dbReference type="RefSeq" id="WP_015827045.1">
    <property type="nucleotide sequence ID" value="NC_012982.1"/>
</dbReference>
<dbReference type="eggNOG" id="COG0616">
    <property type="taxonomic scope" value="Bacteria"/>
</dbReference>
<dbReference type="InterPro" id="IPR029045">
    <property type="entry name" value="ClpP/crotonase-like_dom_sf"/>
</dbReference>
<evidence type="ECO:0000256" key="3">
    <source>
        <dbReference type="ARBA" id="ARBA00022670"/>
    </source>
</evidence>
<dbReference type="GO" id="GO:0008236">
    <property type="term" value="F:serine-type peptidase activity"/>
    <property type="evidence" value="ECO:0007669"/>
    <property type="project" value="UniProtKB-KW"/>
</dbReference>
<feature type="active site" description="Nucleophile" evidence="7">
    <location>
        <position position="383"/>
    </location>
</feature>
<keyword evidence="10" id="KW-1185">Reference proteome</keyword>
<protein>
    <submittedName>
        <fullName evidence="9">Signal peptide peptidase SppA, 36K type</fullName>
    </submittedName>
</protein>
<dbReference type="STRING" id="582402.Hbal_1203"/>
<feature type="active site" description="Proton donor/acceptor" evidence="7">
    <location>
        <position position="185"/>
    </location>
</feature>
<dbReference type="KEGG" id="hba:Hbal_1203"/>
<evidence type="ECO:0000256" key="5">
    <source>
        <dbReference type="ARBA" id="ARBA00022825"/>
    </source>
</evidence>
<evidence type="ECO:0000313" key="10">
    <source>
        <dbReference type="Proteomes" id="UP000002745"/>
    </source>
</evidence>
<dbReference type="PANTHER" id="PTHR33209">
    <property type="entry name" value="PROTEASE 4"/>
    <property type="match status" value="1"/>
</dbReference>
<dbReference type="InterPro" id="IPR004635">
    <property type="entry name" value="Pept_S49_SppA"/>
</dbReference>
<dbReference type="InterPro" id="IPR047272">
    <property type="entry name" value="S49_SppA_C"/>
</dbReference>
<comment type="subcellular location">
    <subcellularLocation>
        <location evidence="1">Membrane</location>
    </subcellularLocation>
</comment>
<dbReference type="InterPro" id="IPR004634">
    <property type="entry name" value="Pept_S49_pIV"/>
</dbReference>
<keyword evidence="6" id="KW-0472">Membrane</keyword>
<dbReference type="EMBL" id="CP001678">
    <property type="protein sequence ID" value="ACT58895.1"/>
    <property type="molecule type" value="Genomic_DNA"/>
</dbReference>
<dbReference type="Pfam" id="PF01343">
    <property type="entry name" value="Peptidase_S49"/>
    <property type="match status" value="2"/>
</dbReference>
<evidence type="ECO:0000256" key="1">
    <source>
        <dbReference type="ARBA" id="ARBA00004370"/>
    </source>
</evidence>
<feature type="domain" description="Peptidase S49" evidence="8">
    <location>
        <begin position="369"/>
        <end position="518"/>
    </location>
</feature>
<dbReference type="Proteomes" id="UP000002745">
    <property type="component" value="Chromosome"/>
</dbReference>
<dbReference type="CDD" id="cd07018">
    <property type="entry name" value="S49_SppA_67K_type"/>
    <property type="match status" value="1"/>
</dbReference>
<organism evidence="9 10">
    <name type="scientific">Hirschia baltica (strain ATCC 49814 / DSM 5838 / IFAM 1418)</name>
    <dbReference type="NCBI Taxonomy" id="582402"/>
    <lineage>
        <taxon>Bacteria</taxon>
        <taxon>Pseudomonadati</taxon>
        <taxon>Pseudomonadota</taxon>
        <taxon>Alphaproteobacteria</taxon>
        <taxon>Hyphomonadales</taxon>
        <taxon>Hyphomonadaceae</taxon>
        <taxon>Hirschia</taxon>
    </lineage>
</organism>
<dbReference type="CDD" id="cd07023">
    <property type="entry name" value="S49_Sppa_N_C"/>
    <property type="match status" value="1"/>
</dbReference>
<dbReference type="PANTHER" id="PTHR33209:SF1">
    <property type="entry name" value="PEPTIDASE S49 DOMAIN-CONTAINING PROTEIN"/>
    <property type="match status" value="1"/>
</dbReference>
<keyword evidence="4" id="KW-0378">Hydrolase</keyword>
<dbReference type="Gene3D" id="3.90.226.10">
    <property type="entry name" value="2-enoyl-CoA Hydratase, Chain A, domain 1"/>
    <property type="match status" value="2"/>
</dbReference>
<keyword evidence="3" id="KW-0645">Protease</keyword>
<dbReference type="OrthoDB" id="9764363at2"/>
<evidence type="ECO:0000259" key="8">
    <source>
        <dbReference type="Pfam" id="PF01343"/>
    </source>
</evidence>
<reference evidence="10" key="1">
    <citation type="journal article" date="2011" name="J. Bacteriol.">
        <title>Genome sequences of eight morphologically diverse alphaproteobacteria.</title>
        <authorList>
            <consortium name="US DOE Joint Genome Institute"/>
            <person name="Brown P.J."/>
            <person name="Kysela D.T."/>
            <person name="Buechlein A."/>
            <person name="Hemmerich C."/>
            <person name="Brun Y.V."/>
        </authorList>
    </citation>
    <scope>NUCLEOTIDE SEQUENCE [LARGE SCALE GENOMIC DNA]</scope>
    <source>
        <strain evidence="10">ATCC 49814 / DSM 5838 / IFAM 1418</strain>
    </source>
</reference>
<evidence type="ECO:0000313" key="9">
    <source>
        <dbReference type="EMBL" id="ACT58895.1"/>
    </source>
</evidence>
<dbReference type="Gene3D" id="6.20.330.10">
    <property type="match status" value="1"/>
</dbReference>
<keyword evidence="5" id="KW-0720">Serine protease</keyword>
<dbReference type="PIRSF" id="PIRSF001217">
    <property type="entry name" value="Protease_4_SppA"/>
    <property type="match status" value="1"/>
</dbReference>
<comment type="similarity">
    <text evidence="2">Belongs to the peptidase S49 family.</text>
</comment>
<evidence type="ECO:0000256" key="2">
    <source>
        <dbReference type="ARBA" id="ARBA00008683"/>
    </source>
</evidence>
<dbReference type="HOGENOM" id="CLU_008856_1_0_5"/>
<dbReference type="SUPFAM" id="SSF52096">
    <property type="entry name" value="ClpP/crotonase"/>
    <property type="match status" value="2"/>
</dbReference>
<accession>C6XI69</accession>
<dbReference type="GO" id="GO:0016020">
    <property type="term" value="C:membrane"/>
    <property type="evidence" value="ECO:0007669"/>
    <property type="project" value="UniProtKB-SubCell"/>
</dbReference>
<gene>
    <name evidence="9" type="ordered locus">Hbal_1203</name>
</gene>
<evidence type="ECO:0000256" key="7">
    <source>
        <dbReference type="PIRSR" id="PIRSR001217-1"/>
    </source>
</evidence>
<feature type="domain" description="Peptidase S49" evidence="8">
    <location>
        <begin position="135"/>
        <end position="269"/>
    </location>
</feature>
<dbReference type="InterPro" id="IPR047217">
    <property type="entry name" value="S49_SppA_67K_type_N"/>
</dbReference>
<evidence type="ECO:0000256" key="4">
    <source>
        <dbReference type="ARBA" id="ARBA00022801"/>
    </source>
</evidence>
<sequence>MKTLLLSFAGGFLALILFFIALPIFILTLVSGNASDVAPKGAVILEIDMRYEYPDQKPTDGLASLFGQTSFVDILTKLDRAATDDHVKGVVLRASEMGFGSSRAEEIRSAIKKLQANDKFVLAHSQGFFVGGPAAYRAISASDEIWLQAGSDLSIPGFSLETLFLKGLFDNLGISAEIEAFHEFKNSPNVYKETDFTESHAKAMRELAEGLWQVSLIDIANDRADKMADNAILRDVLENSPYSSDQALDLGLVDKLGWPEDLVRHAMGLAPNAELIDIAQYTPKKIADKAPKIALIGGEGGIMPGSSGGDIFNPNAEQIIASDTVSSQIYDAGKDESIKAIVFRVDSGGGSPTASDQIWNAIEYVQNTYNKPVVISMGSVAASGGYYISMGADKIYANRATITGSIGVYGGKFALAEGLRKIGVNPSRIDVGGPYASIYTSTERLSEQQRATMRASLARTYDRFTRLAADGRGMSQEALHEIAKGRVWTGVAAKENGLVDELGGLIDAIEGAKQLAGIDADKQVNLVSMTPEQDPVQAIGSMLGASAQSMHTLNQLSQIMGDERIQATIMQIQAMETQPNQMAAPVIKEY</sequence>
<dbReference type="AlphaFoldDB" id="C6XI69"/>
<evidence type="ECO:0000256" key="6">
    <source>
        <dbReference type="ARBA" id="ARBA00023136"/>
    </source>
</evidence>
<name>C6XI69_HIRBI</name>
<proteinExistence type="inferred from homology"/>